<keyword evidence="1" id="KW-0489">Methyltransferase</keyword>
<dbReference type="STRING" id="218851.A0A2G5F002"/>
<dbReference type="InterPro" id="IPR029063">
    <property type="entry name" value="SAM-dependent_MTases_sf"/>
</dbReference>
<dbReference type="InParanoid" id="A0A2G5F002"/>
<dbReference type="PANTHER" id="PTHR43619:SF2">
    <property type="entry name" value="S-ADENOSYL-L-METHIONINE-DEPENDENT METHYLTRANSFERASES SUPERFAMILY PROTEIN"/>
    <property type="match status" value="1"/>
</dbReference>
<name>A0A2G5F002_AQUCA</name>
<evidence type="ECO:0000256" key="1">
    <source>
        <dbReference type="ARBA" id="ARBA00022603"/>
    </source>
</evidence>
<dbReference type="FunCoup" id="A0A2G5F002">
    <property type="interactions" value="363"/>
</dbReference>
<evidence type="ECO:0000256" key="2">
    <source>
        <dbReference type="ARBA" id="ARBA00022679"/>
    </source>
</evidence>
<dbReference type="OrthoDB" id="203237at2759"/>
<reference evidence="3 4" key="1">
    <citation type="submission" date="2017-09" db="EMBL/GenBank/DDBJ databases">
        <title>WGS assembly of Aquilegia coerulea Goldsmith.</title>
        <authorList>
            <person name="Hodges S."/>
            <person name="Kramer E."/>
            <person name="Nordborg M."/>
            <person name="Tomkins J."/>
            <person name="Borevitz J."/>
            <person name="Derieg N."/>
            <person name="Yan J."/>
            <person name="Mihaltcheva S."/>
            <person name="Hayes R.D."/>
            <person name="Rokhsar D."/>
        </authorList>
    </citation>
    <scope>NUCLEOTIDE SEQUENCE [LARGE SCALE GENOMIC DNA]</scope>
    <source>
        <strain evidence="4">cv. Goldsmith</strain>
    </source>
</reference>
<dbReference type="Gene3D" id="3.40.50.150">
    <property type="entry name" value="Vaccinia Virus protein VP39"/>
    <property type="match status" value="1"/>
</dbReference>
<dbReference type="InterPro" id="IPR007213">
    <property type="entry name" value="Ppm1/Ppm2/Tcmp"/>
</dbReference>
<gene>
    <name evidence="3" type="ORF">AQUCO_00300708v1</name>
</gene>
<evidence type="ECO:0008006" key="5">
    <source>
        <dbReference type="Google" id="ProtNLM"/>
    </source>
</evidence>
<dbReference type="PANTHER" id="PTHR43619">
    <property type="entry name" value="S-ADENOSYL-L-METHIONINE-DEPENDENT METHYLTRANSFERASE YKTD-RELATED"/>
    <property type="match status" value="1"/>
</dbReference>
<proteinExistence type="predicted"/>
<keyword evidence="2" id="KW-0808">Transferase</keyword>
<dbReference type="Pfam" id="PF04072">
    <property type="entry name" value="LCM"/>
    <property type="match status" value="1"/>
</dbReference>
<keyword evidence="4" id="KW-1185">Reference proteome</keyword>
<evidence type="ECO:0000313" key="4">
    <source>
        <dbReference type="Proteomes" id="UP000230069"/>
    </source>
</evidence>
<dbReference type="SUPFAM" id="SSF53335">
    <property type="entry name" value="S-adenosyl-L-methionine-dependent methyltransferases"/>
    <property type="match status" value="1"/>
</dbReference>
<sequence>MTSSAVVRATMGGDDDPLAAAINRASLRLQETLAPEPLFHDPYAGCFVDSQVQKKMNQDPLPTTSTSHYCLATKFIDDKLFSVVNHIDGVRQIVLLTDGMETRHYRLKWPNSSIIFDVSPERIFRTAAQNLRGVGAKIPKSCLLVHVPSESSDLQEILCRKGFNGNRPSIWALQGLPMMTLASFIDVLVTVSSLATKGCFFVGELPAWLAETEVVIKGLEQPDTRRWIDKLFLSNGFRVDMISYDEVAKDVCRNPPSGDCTHILFVAEQLRLSDVQMESWRREFQRVEEEGDEEGFEEL</sequence>
<dbReference type="Proteomes" id="UP000230069">
    <property type="component" value="Unassembled WGS sequence"/>
</dbReference>
<organism evidence="3 4">
    <name type="scientific">Aquilegia coerulea</name>
    <name type="common">Rocky mountain columbine</name>
    <dbReference type="NCBI Taxonomy" id="218851"/>
    <lineage>
        <taxon>Eukaryota</taxon>
        <taxon>Viridiplantae</taxon>
        <taxon>Streptophyta</taxon>
        <taxon>Embryophyta</taxon>
        <taxon>Tracheophyta</taxon>
        <taxon>Spermatophyta</taxon>
        <taxon>Magnoliopsida</taxon>
        <taxon>Ranunculales</taxon>
        <taxon>Ranunculaceae</taxon>
        <taxon>Thalictroideae</taxon>
        <taxon>Aquilegia</taxon>
    </lineage>
</organism>
<dbReference type="GO" id="GO:0032259">
    <property type="term" value="P:methylation"/>
    <property type="evidence" value="ECO:0007669"/>
    <property type="project" value="UniProtKB-KW"/>
</dbReference>
<dbReference type="GO" id="GO:0008168">
    <property type="term" value="F:methyltransferase activity"/>
    <property type="evidence" value="ECO:0007669"/>
    <property type="project" value="UniProtKB-KW"/>
</dbReference>
<dbReference type="EMBL" id="KZ305020">
    <property type="protein sequence ID" value="PIA61343.1"/>
    <property type="molecule type" value="Genomic_DNA"/>
</dbReference>
<accession>A0A2G5F002</accession>
<dbReference type="AlphaFoldDB" id="A0A2G5F002"/>
<protein>
    <recommendedName>
        <fullName evidence="5">S-adenosyl-L-methionine-dependent methyltransferase</fullName>
    </recommendedName>
</protein>
<evidence type="ECO:0000313" key="3">
    <source>
        <dbReference type="EMBL" id="PIA61343.1"/>
    </source>
</evidence>